<gene>
    <name evidence="1" type="ORF">O6H91_22G064800</name>
</gene>
<reference evidence="2" key="1">
    <citation type="journal article" date="2024" name="Proc. Natl. Acad. Sci. U.S.A.">
        <title>Extraordinary preservation of gene collinearity over three hundred million years revealed in homosporous lycophytes.</title>
        <authorList>
            <person name="Li C."/>
            <person name="Wickell D."/>
            <person name="Kuo L.Y."/>
            <person name="Chen X."/>
            <person name="Nie B."/>
            <person name="Liao X."/>
            <person name="Peng D."/>
            <person name="Ji J."/>
            <person name="Jenkins J."/>
            <person name="Williams M."/>
            <person name="Shu S."/>
            <person name="Plott C."/>
            <person name="Barry K."/>
            <person name="Rajasekar S."/>
            <person name="Grimwood J."/>
            <person name="Han X."/>
            <person name="Sun S."/>
            <person name="Hou Z."/>
            <person name="He W."/>
            <person name="Dai G."/>
            <person name="Sun C."/>
            <person name="Schmutz J."/>
            <person name="Leebens-Mack J.H."/>
            <person name="Li F.W."/>
            <person name="Wang L."/>
        </authorList>
    </citation>
    <scope>NUCLEOTIDE SEQUENCE [LARGE SCALE GENOMIC DNA]</scope>
    <source>
        <strain evidence="2">cv. PW_Plant_1</strain>
    </source>
</reference>
<organism evidence="1 2">
    <name type="scientific">Diphasiastrum complanatum</name>
    <name type="common">Issler's clubmoss</name>
    <name type="synonym">Lycopodium complanatum</name>
    <dbReference type="NCBI Taxonomy" id="34168"/>
    <lineage>
        <taxon>Eukaryota</taxon>
        <taxon>Viridiplantae</taxon>
        <taxon>Streptophyta</taxon>
        <taxon>Embryophyta</taxon>
        <taxon>Tracheophyta</taxon>
        <taxon>Lycopodiopsida</taxon>
        <taxon>Lycopodiales</taxon>
        <taxon>Lycopodiaceae</taxon>
        <taxon>Lycopodioideae</taxon>
        <taxon>Diphasiastrum</taxon>
    </lineage>
</organism>
<comment type="caution">
    <text evidence="1">The sequence shown here is derived from an EMBL/GenBank/DDBJ whole genome shotgun (WGS) entry which is preliminary data.</text>
</comment>
<dbReference type="EMBL" id="CM055113">
    <property type="protein sequence ID" value="KAJ7516622.1"/>
    <property type="molecule type" value="Genomic_DNA"/>
</dbReference>
<evidence type="ECO:0000313" key="1">
    <source>
        <dbReference type="EMBL" id="KAJ7516622.1"/>
    </source>
</evidence>
<name>A0ACC2AGD4_DIPCM</name>
<proteinExistence type="predicted"/>
<accession>A0ACC2AGD4</accession>
<protein>
    <submittedName>
        <fullName evidence="1">Uncharacterized protein</fullName>
    </submittedName>
</protein>
<evidence type="ECO:0000313" key="2">
    <source>
        <dbReference type="Proteomes" id="UP001162992"/>
    </source>
</evidence>
<sequence>MAKAKFVLFGDSITQQSFLPAGGWGAALADRYARKADIILRGLSGYNSRWALFLLDRIFPTAALNPPVLVTVFFGANDAALPDRKSKAQHVPLSEYKENLQRIVSHLKGLSPSTRVVLITPPPIDVRGRQAYARYLTVALEVQISPNFLCRTGHLCG</sequence>
<keyword evidence="2" id="KW-1185">Reference proteome</keyword>
<dbReference type="Proteomes" id="UP001162992">
    <property type="component" value="Chromosome 22"/>
</dbReference>